<sequence>MLISRLRCPNRVVVRFFTGAARARKFTVPDDYKETHLNISAIPLSTCLKIWKRSLKPQRLNQLQHELVELMYPSNSEENKDVHREYKQVKIDKEGNHINEVSFSVVHDPSLSTKHVVFVHGYGASLGCFARNFQVINLLKNDKTHNYKVHFLDNLTFGLSSNPKLNNPFINKWWIAQAPKLKLHDSQIPTDPKKLYNKYYKLIDGYEIDVNEFKKYQSHYWPILKDLEHYHTSALDNWRAASGIDKIDYLVGHSYGGYWSASYSVRYPDNLKNLILLSPVGVERHAQAVTNDSVDSVPESIKVVKLKPSVDPTSFKFLTRIPILNSKHNFSWYYWLPFMPRFLKWLGPWGVSQYYKMWLSKLLKINKLIKKKGGASALFKSSNDLVYGTPKEVMLIVEYLYNSISRGSRSDVYIKNLLTPSTVSKWPLYDKFHDFFKNQPKNKFPIHLLYGQFDFMNAEAGEKLAHLINSKSDKETASFYKISEGGHNLYIDNPFETNQVIYEIVTGKNDK</sequence>
<dbReference type="SUPFAM" id="SSF53474">
    <property type="entry name" value="alpha/beta-Hydrolases"/>
    <property type="match status" value="1"/>
</dbReference>
<keyword evidence="3" id="KW-1185">Reference proteome</keyword>
<dbReference type="AlphaFoldDB" id="A3LNV8"/>
<dbReference type="PANTHER" id="PTHR42886:SF23">
    <property type="entry name" value="1-ACYLGLYCEROL-3-PHOSPHATE O-ACYLTRANSFERASE ICT1-RELATED"/>
    <property type="match status" value="1"/>
</dbReference>
<dbReference type="STRING" id="322104.A3LNV8"/>
<reference evidence="2 3" key="1">
    <citation type="journal article" date="2007" name="Nat. Biotechnol.">
        <title>Genome sequence of the lignocellulose-bioconverting and xylose-fermenting yeast Pichia stipitis.</title>
        <authorList>
            <person name="Jeffries T.W."/>
            <person name="Grigoriev I.V."/>
            <person name="Grimwood J."/>
            <person name="Laplaza J.M."/>
            <person name="Aerts A."/>
            <person name="Salamov A."/>
            <person name="Schmutz J."/>
            <person name="Lindquist E."/>
            <person name="Dehal P."/>
            <person name="Shapiro H."/>
            <person name="Jin Y.S."/>
            <person name="Passoth V."/>
            <person name="Richardson P.M."/>
        </authorList>
    </citation>
    <scope>NUCLEOTIDE SEQUENCE [LARGE SCALE GENOMIC DNA]</scope>
    <source>
        <strain evidence="3">ATCC 58785 / CBS 6054 / NBRC 10063 / NRRL Y-11545</strain>
    </source>
</reference>
<dbReference type="Gene3D" id="3.40.50.1820">
    <property type="entry name" value="alpha/beta hydrolase"/>
    <property type="match status" value="1"/>
</dbReference>
<evidence type="ECO:0000259" key="1">
    <source>
        <dbReference type="Pfam" id="PF00561"/>
    </source>
</evidence>
<dbReference type="Pfam" id="PF00561">
    <property type="entry name" value="Abhydrolase_1"/>
    <property type="match status" value="1"/>
</dbReference>
<evidence type="ECO:0000313" key="3">
    <source>
        <dbReference type="Proteomes" id="UP000002258"/>
    </source>
</evidence>
<feature type="domain" description="AB hydrolase-1" evidence="1">
    <location>
        <begin position="114"/>
        <end position="282"/>
    </location>
</feature>
<dbReference type="GeneID" id="4837622"/>
<dbReference type="GO" id="GO:0035965">
    <property type="term" value="P:cardiolipin acyl-chain remodeling"/>
    <property type="evidence" value="ECO:0007669"/>
    <property type="project" value="TreeGrafter"/>
</dbReference>
<dbReference type="EMBL" id="CP000496">
    <property type="protein sequence ID" value="ABN64933.2"/>
    <property type="molecule type" value="Genomic_DNA"/>
</dbReference>
<dbReference type="InParanoid" id="A3LNV8"/>
<dbReference type="eggNOG" id="KOG4409">
    <property type="taxonomic scope" value="Eukaryota"/>
</dbReference>
<dbReference type="OMA" id="YGQYDFM"/>
<dbReference type="InterPro" id="IPR029058">
    <property type="entry name" value="AB_hydrolase_fold"/>
</dbReference>
<gene>
    <name evidence="2" type="ORF">PICST_29727</name>
</gene>
<accession>A3LNV8</accession>
<organism evidence="2 3">
    <name type="scientific">Scheffersomyces stipitis (strain ATCC 58785 / CBS 6054 / NBRC 10063 / NRRL Y-11545)</name>
    <name type="common">Yeast</name>
    <name type="synonym">Pichia stipitis</name>
    <dbReference type="NCBI Taxonomy" id="322104"/>
    <lineage>
        <taxon>Eukaryota</taxon>
        <taxon>Fungi</taxon>
        <taxon>Dikarya</taxon>
        <taxon>Ascomycota</taxon>
        <taxon>Saccharomycotina</taxon>
        <taxon>Pichiomycetes</taxon>
        <taxon>Debaryomycetaceae</taxon>
        <taxon>Scheffersomyces</taxon>
    </lineage>
</organism>
<dbReference type="GO" id="GO:0006654">
    <property type="term" value="P:phosphatidic acid biosynthetic process"/>
    <property type="evidence" value="ECO:0007669"/>
    <property type="project" value="TreeGrafter"/>
</dbReference>
<dbReference type="ESTHER" id="picst-a3lnv8">
    <property type="family name" value="CGI-58_ABHD5_ABHD4"/>
</dbReference>
<dbReference type="KEGG" id="pic:PICST_29727"/>
<evidence type="ECO:0000313" key="2">
    <source>
        <dbReference type="EMBL" id="ABN64933.2"/>
    </source>
</evidence>
<dbReference type="GO" id="GO:0005743">
    <property type="term" value="C:mitochondrial inner membrane"/>
    <property type="evidence" value="ECO:0007669"/>
    <property type="project" value="TreeGrafter"/>
</dbReference>
<dbReference type="Proteomes" id="UP000002258">
    <property type="component" value="Chromosome 2"/>
</dbReference>
<dbReference type="OrthoDB" id="7457040at2759"/>
<dbReference type="RefSeq" id="XP_001382962.2">
    <property type="nucleotide sequence ID" value="XM_001382925.1"/>
</dbReference>
<dbReference type="InterPro" id="IPR000073">
    <property type="entry name" value="AB_hydrolase_1"/>
</dbReference>
<proteinExistence type="predicted"/>
<dbReference type="PANTHER" id="PTHR42886">
    <property type="entry name" value="RE40534P-RELATED"/>
    <property type="match status" value="1"/>
</dbReference>
<dbReference type="HOGENOM" id="CLU_017361_1_0_1"/>
<dbReference type="GO" id="GO:0055088">
    <property type="term" value="P:lipid homeostasis"/>
    <property type="evidence" value="ECO:0007669"/>
    <property type="project" value="TreeGrafter"/>
</dbReference>
<dbReference type="GO" id="GO:0004623">
    <property type="term" value="F:phospholipase A2 activity"/>
    <property type="evidence" value="ECO:0007669"/>
    <property type="project" value="TreeGrafter"/>
</dbReference>
<protein>
    <recommendedName>
        <fullName evidence="1">AB hydrolase-1 domain-containing protein</fullName>
    </recommendedName>
</protein>
<name>A3LNV8_PICST</name>
<dbReference type="GO" id="GO:0042171">
    <property type="term" value="F:lysophosphatidic acid acyltransferase activity"/>
    <property type="evidence" value="ECO:0007669"/>
    <property type="project" value="TreeGrafter"/>
</dbReference>